<accession>S2JCT8</accession>
<evidence type="ECO:0000313" key="4">
    <source>
        <dbReference type="EMBL" id="EPB87629.1"/>
    </source>
</evidence>
<feature type="region of interest" description="Disordered" evidence="2">
    <location>
        <begin position="71"/>
        <end position="92"/>
    </location>
</feature>
<feature type="signal peptide" evidence="3">
    <location>
        <begin position="1"/>
        <end position="19"/>
    </location>
</feature>
<dbReference type="AlphaFoldDB" id="S2JCT8"/>
<feature type="compositionally biased region" description="Polar residues" evidence="2">
    <location>
        <begin position="71"/>
        <end position="82"/>
    </location>
</feature>
<dbReference type="EMBL" id="KE123965">
    <property type="protein sequence ID" value="EPB87629.1"/>
    <property type="molecule type" value="Genomic_DNA"/>
</dbReference>
<evidence type="ECO:0000256" key="3">
    <source>
        <dbReference type="SAM" id="SignalP"/>
    </source>
</evidence>
<reference evidence="5" key="1">
    <citation type="submission" date="2013-05" db="EMBL/GenBank/DDBJ databases">
        <title>The Genome sequence of Mucor circinelloides f. circinelloides 1006PhL.</title>
        <authorList>
            <consortium name="The Broad Institute Genomics Platform"/>
            <person name="Cuomo C."/>
            <person name="Earl A."/>
            <person name="Findley K."/>
            <person name="Lee S.C."/>
            <person name="Walker B."/>
            <person name="Young S."/>
            <person name="Zeng Q."/>
            <person name="Gargeya S."/>
            <person name="Fitzgerald M."/>
            <person name="Haas B."/>
            <person name="Abouelleil A."/>
            <person name="Allen A.W."/>
            <person name="Alvarado L."/>
            <person name="Arachchi H.M."/>
            <person name="Berlin A.M."/>
            <person name="Chapman S.B."/>
            <person name="Gainer-Dewar J."/>
            <person name="Goldberg J."/>
            <person name="Griggs A."/>
            <person name="Gujja S."/>
            <person name="Hansen M."/>
            <person name="Howarth C."/>
            <person name="Imamovic A."/>
            <person name="Ireland A."/>
            <person name="Larimer J."/>
            <person name="McCowan C."/>
            <person name="Murphy C."/>
            <person name="Pearson M."/>
            <person name="Poon T.W."/>
            <person name="Priest M."/>
            <person name="Roberts A."/>
            <person name="Saif S."/>
            <person name="Shea T."/>
            <person name="Sisk P."/>
            <person name="Sykes S."/>
            <person name="Wortman J."/>
            <person name="Nusbaum C."/>
            <person name="Birren B."/>
        </authorList>
    </citation>
    <scope>NUCLEOTIDE SEQUENCE [LARGE SCALE GENOMIC DNA]</scope>
    <source>
        <strain evidence="5">1006PhL</strain>
    </source>
</reference>
<keyword evidence="1" id="KW-0175">Coiled coil</keyword>
<feature type="compositionally biased region" description="Basic and acidic residues" evidence="2">
    <location>
        <begin position="83"/>
        <end position="92"/>
    </location>
</feature>
<keyword evidence="5" id="KW-1185">Reference proteome</keyword>
<dbReference type="VEuPathDB" id="FungiDB:HMPREF1544_05613"/>
<evidence type="ECO:0000256" key="1">
    <source>
        <dbReference type="SAM" id="Coils"/>
    </source>
</evidence>
<organism evidence="4 5">
    <name type="scientific">Mucor circinelloides f. circinelloides (strain 1006PhL)</name>
    <name type="common">Mucormycosis agent</name>
    <name type="synonym">Calyptromyces circinelloides</name>
    <dbReference type="NCBI Taxonomy" id="1220926"/>
    <lineage>
        <taxon>Eukaryota</taxon>
        <taxon>Fungi</taxon>
        <taxon>Fungi incertae sedis</taxon>
        <taxon>Mucoromycota</taxon>
        <taxon>Mucoromycotina</taxon>
        <taxon>Mucoromycetes</taxon>
        <taxon>Mucorales</taxon>
        <taxon>Mucorineae</taxon>
        <taxon>Mucoraceae</taxon>
        <taxon>Mucor</taxon>
    </lineage>
</organism>
<dbReference type="InParanoid" id="S2JCT8"/>
<feature type="chain" id="PRO_5004509054" description="Carbohydrate-binding module family 19 domain-containing protein" evidence="3">
    <location>
        <begin position="20"/>
        <end position="499"/>
    </location>
</feature>
<proteinExistence type="predicted"/>
<evidence type="ECO:0008006" key="6">
    <source>
        <dbReference type="Google" id="ProtNLM"/>
    </source>
</evidence>
<dbReference type="OMA" id="TKYAFDI"/>
<protein>
    <recommendedName>
        <fullName evidence="6">Carbohydrate-binding module family 19 domain-containing protein</fullName>
    </recommendedName>
</protein>
<keyword evidence="3" id="KW-0732">Signal</keyword>
<evidence type="ECO:0000313" key="5">
    <source>
        <dbReference type="Proteomes" id="UP000014254"/>
    </source>
</evidence>
<sequence length="499" mass="55288">MRISLCIAIVIISATFVTARPLNEGAVAESASKIEWTDFMPSSSDNEMNAGPSNYKEFEHASDQELYNNKESNNASLNQKATESTRDNGVDDKTTLYYGQLDTQNTAKEVSDKNSVSSDTKYAFDIIAKPGESQAQEPHSDTTLMDVDTRNVFSKNEMTSDTNDYANREEVLDQGIRMRIVNNHDEQALLPSIIEVKDEGQEVDAHFDFFDSLDQALLDPYISGIDSDLNSEVYEMPVIETTTYQVATNGEIPNYKSLIAEQIRLAEEQIRIKQDELVQDQQQIDDLKRKIHHSPTPTTITTTTTTVPSDPTFSMEVAESGSNEIMYAQPTPRTNTVQQPDLGISVTHQPPPTKTPVLETDQQELRAEQIVPSAVINNTPLYNLVQKQTDEEDYYQAKIKKGSASVGEAVDLVIPPHRGDTAFDPSNKLKLPNGSWTPSCKNVSKGLYCLQPDGQGSTIIECLGENVGFEFSCGKGMLCYSTGPFDVDCQKAQGFINDE</sequence>
<evidence type="ECO:0000256" key="2">
    <source>
        <dbReference type="SAM" id="MobiDB-lite"/>
    </source>
</evidence>
<feature type="coiled-coil region" evidence="1">
    <location>
        <begin position="263"/>
        <end position="290"/>
    </location>
</feature>
<dbReference type="Proteomes" id="UP000014254">
    <property type="component" value="Unassembled WGS sequence"/>
</dbReference>
<gene>
    <name evidence="4" type="ORF">HMPREF1544_05613</name>
</gene>
<dbReference type="OrthoDB" id="2287982at2759"/>
<name>S2JCT8_MUCC1</name>